<evidence type="ECO:0000313" key="9">
    <source>
        <dbReference type="EMBL" id="CAF0821601.1"/>
    </source>
</evidence>
<keyword evidence="2" id="KW-0863">Zinc-finger</keyword>
<organism evidence="9 10">
    <name type="scientific">Rotaria sordida</name>
    <dbReference type="NCBI Taxonomy" id="392033"/>
    <lineage>
        <taxon>Eukaryota</taxon>
        <taxon>Metazoa</taxon>
        <taxon>Spiralia</taxon>
        <taxon>Gnathifera</taxon>
        <taxon>Rotifera</taxon>
        <taxon>Eurotatoria</taxon>
        <taxon>Bdelloidea</taxon>
        <taxon>Philodinida</taxon>
        <taxon>Philodinidae</taxon>
        <taxon>Rotaria</taxon>
    </lineage>
</organism>
<evidence type="ECO:0000256" key="5">
    <source>
        <dbReference type="ARBA" id="ARBA00023125"/>
    </source>
</evidence>
<dbReference type="EMBL" id="CAJNOL010000077">
    <property type="protein sequence ID" value="CAF0821601.1"/>
    <property type="molecule type" value="Genomic_DNA"/>
</dbReference>
<keyword evidence="8" id="KW-0539">Nucleus</keyword>
<dbReference type="GO" id="GO:0000978">
    <property type="term" value="F:RNA polymerase II cis-regulatory region sequence-specific DNA binding"/>
    <property type="evidence" value="ECO:0007669"/>
    <property type="project" value="TreeGrafter"/>
</dbReference>
<keyword evidence="5" id="KW-0238">DNA-binding</keyword>
<evidence type="ECO:0000256" key="6">
    <source>
        <dbReference type="ARBA" id="ARBA00023163"/>
    </source>
</evidence>
<evidence type="ECO:0000256" key="3">
    <source>
        <dbReference type="ARBA" id="ARBA00022833"/>
    </source>
</evidence>
<dbReference type="InterPro" id="IPR050234">
    <property type="entry name" value="Nuclear_hormone_rcpt_NR1"/>
</dbReference>
<sequence length="217" mass="25306">MHSRRQCTHCRLKKCFAINMRKDWIRTEEERRLRQLKKLYKQKKQLNELSLDEQQLIANLPLVVRKKKGTKSLITRQVTQELVVSKIESIYPIDTFAIHRNLSNDDRILLNNIVNAYKLGADQADYSHINRCTSSTTLVQFLNDETAIYESLICFYKQIPEFKKSNLADQVLLIKSNVLYPSYSLSDLRFWSELYSCGTQYIPTGSSEHSLSLVPGR</sequence>
<accession>A0A813UCP6</accession>
<evidence type="ECO:0008006" key="11">
    <source>
        <dbReference type="Google" id="ProtNLM"/>
    </source>
</evidence>
<evidence type="ECO:0000256" key="8">
    <source>
        <dbReference type="ARBA" id="ARBA00023242"/>
    </source>
</evidence>
<dbReference type="PANTHER" id="PTHR24082">
    <property type="entry name" value="NUCLEAR HORMONE RECEPTOR"/>
    <property type="match status" value="1"/>
</dbReference>
<dbReference type="PANTHER" id="PTHR24082:SF283">
    <property type="entry name" value="NUCLEAR HORMONE RECEPTOR HR96"/>
    <property type="match status" value="1"/>
</dbReference>
<dbReference type="InterPro" id="IPR035500">
    <property type="entry name" value="NHR-like_dom_sf"/>
</dbReference>
<evidence type="ECO:0000256" key="1">
    <source>
        <dbReference type="ARBA" id="ARBA00022723"/>
    </source>
</evidence>
<proteinExistence type="predicted"/>
<evidence type="ECO:0000256" key="4">
    <source>
        <dbReference type="ARBA" id="ARBA00023015"/>
    </source>
</evidence>
<evidence type="ECO:0000313" key="10">
    <source>
        <dbReference type="Proteomes" id="UP000663870"/>
    </source>
</evidence>
<dbReference type="Gene3D" id="3.30.50.10">
    <property type="entry name" value="Erythroid Transcription Factor GATA-1, subunit A"/>
    <property type="match status" value="1"/>
</dbReference>
<comment type="caution">
    <text evidence="9">The sequence shown here is derived from an EMBL/GenBank/DDBJ whole genome shotgun (WGS) entry which is preliminary data.</text>
</comment>
<reference evidence="9" key="1">
    <citation type="submission" date="2021-02" db="EMBL/GenBank/DDBJ databases">
        <authorList>
            <person name="Nowell W R."/>
        </authorList>
    </citation>
    <scope>NUCLEOTIDE SEQUENCE</scope>
</reference>
<keyword evidence="7" id="KW-0675">Receptor</keyword>
<dbReference type="GO" id="GO:0000122">
    <property type="term" value="P:negative regulation of transcription by RNA polymerase II"/>
    <property type="evidence" value="ECO:0007669"/>
    <property type="project" value="TreeGrafter"/>
</dbReference>
<dbReference type="GO" id="GO:0008270">
    <property type="term" value="F:zinc ion binding"/>
    <property type="evidence" value="ECO:0007669"/>
    <property type="project" value="UniProtKB-KW"/>
</dbReference>
<keyword evidence="1" id="KW-0479">Metal-binding</keyword>
<dbReference type="AlphaFoldDB" id="A0A813UCP6"/>
<dbReference type="InterPro" id="IPR013088">
    <property type="entry name" value="Znf_NHR/GATA"/>
</dbReference>
<protein>
    <recommendedName>
        <fullName evidence="11">Nuclear receptor domain-containing protein</fullName>
    </recommendedName>
</protein>
<keyword evidence="6" id="KW-0804">Transcription</keyword>
<dbReference type="GO" id="GO:0045944">
    <property type="term" value="P:positive regulation of transcription by RNA polymerase II"/>
    <property type="evidence" value="ECO:0007669"/>
    <property type="project" value="TreeGrafter"/>
</dbReference>
<dbReference type="SUPFAM" id="SSF57716">
    <property type="entry name" value="Glucocorticoid receptor-like (DNA-binding domain)"/>
    <property type="match status" value="1"/>
</dbReference>
<keyword evidence="4" id="KW-0805">Transcription regulation</keyword>
<gene>
    <name evidence="9" type="ORF">JXQ802_LOCUS5228</name>
</gene>
<keyword evidence="3" id="KW-0862">Zinc</keyword>
<evidence type="ECO:0000256" key="2">
    <source>
        <dbReference type="ARBA" id="ARBA00022771"/>
    </source>
</evidence>
<dbReference type="GO" id="GO:0004879">
    <property type="term" value="F:nuclear receptor activity"/>
    <property type="evidence" value="ECO:0007669"/>
    <property type="project" value="TreeGrafter"/>
</dbReference>
<name>A0A813UCP6_9BILA</name>
<dbReference type="GO" id="GO:0030154">
    <property type="term" value="P:cell differentiation"/>
    <property type="evidence" value="ECO:0007669"/>
    <property type="project" value="TreeGrafter"/>
</dbReference>
<keyword evidence="10" id="KW-1185">Reference proteome</keyword>
<dbReference type="Proteomes" id="UP000663870">
    <property type="component" value="Unassembled WGS sequence"/>
</dbReference>
<dbReference type="SUPFAM" id="SSF48508">
    <property type="entry name" value="Nuclear receptor ligand-binding domain"/>
    <property type="match status" value="1"/>
</dbReference>
<evidence type="ECO:0000256" key="7">
    <source>
        <dbReference type="ARBA" id="ARBA00023170"/>
    </source>
</evidence>